<dbReference type="EMBL" id="JAAIUW010000013">
    <property type="protein sequence ID" value="KAF7802771.1"/>
    <property type="molecule type" value="Genomic_DNA"/>
</dbReference>
<proteinExistence type="predicted"/>
<dbReference type="Proteomes" id="UP000634136">
    <property type="component" value="Unassembled WGS sequence"/>
</dbReference>
<name>A0A834SFX4_9FABA</name>
<dbReference type="AlphaFoldDB" id="A0A834SFX4"/>
<protein>
    <submittedName>
        <fullName evidence="1">Putative ribonuclease H protein At1g65750 family</fullName>
    </submittedName>
</protein>
<keyword evidence="2" id="KW-1185">Reference proteome</keyword>
<evidence type="ECO:0000313" key="1">
    <source>
        <dbReference type="EMBL" id="KAF7802771.1"/>
    </source>
</evidence>
<accession>A0A834SFX4</accession>
<evidence type="ECO:0000313" key="2">
    <source>
        <dbReference type="Proteomes" id="UP000634136"/>
    </source>
</evidence>
<comment type="caution">
    <text evidence="1">The sequence shown here is derived from an EMBL/GenBank/DDBJ whole genome shotgun (WGS) entry which is preliminary data.</text>
</comment>
<reference evidence="1" key="1">
    <citation type="submission" date="2020-09" db="EMBL/GenBank/DDBJ databases">
        <title>Genome-Enabled Discovery of Anthraquinone Biosynthesis in Senna tora.</title>
        <authorList>
            <person name="Kang S.-H."/>
            <person name="Pandey R.P."/>
            <person name="Lee C.-M."/>
            <person name="Sim J.-S."/>
            <person name="Jeong J.-T."/>
            <person name="Choi B.-S."/>
            <person name="Jung M."/>
            <person name="Ginzburg D."/>
            <person name="Zhao K."/>
            <person name="Won S.Y."/>
            <person name="Oh T.-J."/>
            <person name="Yu Y."/>
            <person name="Kim N.-H."/>
            <person name="Lee O.R."/>
            <person name="Lee T.-H."/>
            <person name="Bashyal P."/>
            <person name="Kim T.-S."/>
            <person name="Lee W.-H."/>
            <person name="Kawkins C."/>
            <person name="Kim C.-K."/>
            <person name="Kim J.S."/>
            <person name="Ahn B.O."/>
            <person name="Rhee S.Y."/>
            <person name="Sohng J.K."/>
        </authorList>
    </citation>
    <scope>NUCLEOTIDE SEQUENCE</scope>
    <source>
        <tissue evidence="1">Leaf</tissue>
    </source>
</reference>
<sequence length="308" mass="35192">MKKLDLMNQVFLMKIGWGLMNNKKNLSARVLKAKYKCGVDLIPTVKNHSGASNVWNGVTRTWEKMKHHTCWHNEENAMVADFTTVSGGWDWIKIHNLLSTNICDLIVLGEKEDDAQIGFGTAPNRSNPAQQIAGCPPPNENIGDDNFRWILTKDGKFSIKTTYPTKLYPGATLITMKACGRIYGGGQSCREFGLTTDSKCLRCKRDNEDTMHAVRDCHTVRNVWQQLKKLQYWEGFFNKDMNEWVVWNWRVNIGNDDLGDWRTIFGAACWGAWCQRNERSMTLRALECRILKHSCGVTGHLPSLQSFK</sequence>
<gene>
    <name evidence="1" type="ORF">G2W53_041882</name>
</gene>
<dbReference type="OrthoDB" id="1435764at2759"/>
<organism evidence="1 2">
    <name type="scientific">Senna tora</name>
    <dbReference type="NCBI Taxonomy" id="362788"/>
    <lineage>
        <taxon>Eukaryota</taxon>
        <taxon>Viridiplantae</taxon>
        <taxon>Streptophyta</taxon>
        <taxon>Embryophyta</taxon>
        <taxon>Tracheophyta</taxon>
        <taxon>Spermatophyta</taxon>
        <taxon>Magnoliopsida</taxon>
        <taxon>eudicotyledons</taxon>
        <taxon>Gunneridae</taxon>
        <taxon>Pentapetalae</taxon>
        <taxon>rosids</taxon>
        <taxon>fabids</taxon>
        <taxon>Fabales</taxon>
        <taxon>Fabaceae</taxon>
        <taxon>Caesalpinioideae</taxon>
        <taxon>Cassia clade</taxon>
        <taxon>Senna</taxon>
    </lineage>
</organism>